<keyword evidence="2" id="KW-1185">Reference proteome</keyword>
<evidence type="ECO:0000313" key="2">
    <source>
        <dbReference type="Proteomes" id="UP000005237"/>
    </source>
</evidence>
<evidence type="ECO:0000313" key="1">
    <source>
        <dbReference type="EnsemblMetazoa" id="CJA34710.1"/>
    </source>
</evidence>
<reference evidence="2" key="1">
    <citation type="submission" date="2010-08" db="EMBL/GenBank/DDBJ databases">
        <authorList>
            <consortium name="Caenorhabditis japonica Sequencing Consortium"/>
            <person name="Wilson R.K."/>
        </authorList>
    </citation>
    <scope>NUCLEOTIDE SEQUENCE [LARGE SCALE GENOMIC DNA]</scope>
    <source>
        <strain evidence="2">DF5081</strain>
    </source>
</reference>
<protein>
    <submittedName>
        <fullName evidence="1">Uncharacterized protein</fullName>
    </submittedName>
</protein>
<reference evidence="1" key="2">
    <citation type="submission" date="2022-06" db="UniProtKB">
        <authorList>
            <consortium name="EnsemblMetazoa"/>
        </authorList>
    </citation>
    <scope>IDENTIFICATION</scope>
    <source>
        <strain evidence="1">DF5081</strain>
    </source>
</reference>
<dbReference type="AlphaFoldDB" id="A0A8R1EJ31"/>
<proteinExistence type="predicted"/>
<dbReference type="EnsemblMetazoa" id="CJA34710.1">
    <property type="protein sequence ID" value="CJA34710.1"/>
    <property type="gene ID" value="WBGene00210557"/>
</dbReference>
<accession>A0A8R1EJ31</accession>
<sequence length="145" mass="16091">MSKILIVSAIFYISLIYAVPILIPSNETSNSTDISSDFVIFKKFTKIPPARPHSRRTRKPPIEEFDNIITIPPLEDLQSKRGESEEYETEDFAQLDRVDRLELGLWKKIKHGLKKVGKGLEKGLKKVGQDLLDGVIGGIASGAAG</sequence>
<organism evidence="1 2">
    <name type="scientific">Caenorhabditis japonica</name>
    <dbReference type="NCBI Taxonomy" id="281687"/>
    <lineage>
        <taxon>Eukaryota</taxon>
        <taxon>Metazoa</taxon>
        <taxon>Ecdysozoa</taxon>
        <taxon>Nematoda</taxon>
        <taxon>Chromadorea</taxon>
        <taxon>Rhabditida</taxon>
        <taxon>Rhabditina</taxon>
        <taxon>Rhabditomorpha</taxon>
        <taxon>Rhabditoidea</taxon>
        <taxon>Rhabditidae</taxon>
        <taxon>Peloderinae</taxon>
        <taxon>Caenorhabditis</taxon>
    </lineage>
</organism>
<name>A0A8R1EJ31_CAEJA</name>
<dbReference type="Proteomes" id="UP000005237">
    <property type="component" value="Unassembled WGS sequence"/>
</dbReference>